<dbReference type="Pfam" id="PF08240">
    <property type="entry name" value="ADH_N"/>
    <property type="match status" value="1"/>
</dbReference>
<keyword evidence="2" id="KW-1185">Reference proteome</keyword>
<dbReference type="InterPro" id="IPR011032">
    <property type="entry name" value="GroES-like_sf"/>
</dbReference>
<dbReference type="InterPro" id="IPR052585">
    <property type="entry name" value="Lipid_raft_assoc_Zn_ADH"/>
</dbReference>
<reference evidence="2" key="1">
    <citation type="submission" date="2025-05" db="UniProtKB">
        <authorList>
            <consortium name="RefSeq"/>
        </authorList>
    </citation>
    <scope>NUCLEOTIDE SEQUENCE [LARGE SCALE GENOMIC DNA]</scope>
</reference>
<organism evidence="2 3">
    <name type="scientific">Rhodamnia argentea</name>
    <dbReference type="NCBI Taxonomy" id="178133"/>
    <lineage>
        <taxon>Eukaryota</taxon>
        <taxon>Viridiplantae</taxon>
        <taxon>Streptophyta</taxon>
        <taxon>Embryophyta</taxon>
        <taxon>Tracheophyta</taxon>
        <taxon>Spermatophyta</taxon>
        <taxon>Magnoliopsida</taxon>
        <taxon>eudicotyledons</taxon>
        <taxon>Gunneridae</taxon>
        <taxon>Pentapetalae</taxon>
        <taxon>rosids</taxon>
        <taxon>malvids</taxon>
        <taxon>Myrtales</taxon>
        <taxon>Myrtaceae</taxon>
        <taxon>Myrtoideae</taxon>
        <taxon>Myrteae</taxon>
        <taxon>Australasian group</taxon>
        <taxon>Rhodamnia</taxon>
    </lineage>
</organism>
<name>A0ABM3GYY5_9MYRT</name>
<dbReference type="RefSeq" id="XP_048129565.1">
    <property type="nucleotide sequence ID" value="XM_048273608.1"/>
</dbReference>
<protein>
    <submittedName>
        <fullName evidence="3">Reticulon-4-interacting protein 1 homolog, mitochondrial-like</fullName>
    </submittedName>
</protein>
<dbReference type="PANTHER" id="PTHR43482:SF1">
    <property type="entry name" value="PROTEIN AST1-RELATED"/>
    <property type="match status" value="1"/>
</dbReference>
<evidence type="ECO:0000313" key="3">
    <source>
        <dbReference type="RefSeq" id="XP_048129565.1"/>
    </source>
</evidence>
<dbReference type="SUPFAM" id="SSF51735">
    <property type="entry name" value="NAD(P)-binding Rossmann-fold domains"/>
    <property type="match status" value="1"/>
</dbReference>
<dbReference type="InterPro" id="IPR036291">
    <property type="entry name" value="NAD(P)-bd_dom_sf"/>
</dbReference>
<evidence type="ECO:0000313" key="2">
    <source>
        <dbReference type="Proteomes" id="UP000827889"/>
    </source>
</evidence>
<dbReference type="InterPro" id="IPR013154">
    <property type="entry name" value="ADH-like_N"/>
</dbReference>
<dbReference type="SUPFAM" id="SSF50129">
    <property type="entry name" value="GroES-like"/>
    <property type="match status" value="1"/>
</dbReference>
<dbReference type="Gene3D" id="3.90.180.10">
    <property type="entry name" value="Medium-chain alcohol dehydrogenases, catalytic domain"/>
    <property type="match status" value="1"/>
</dbReference>
<gene>
    <name evidence="3" type="primary">LOC115746309</name>
</gene>
<dbReference type="PANTHER" id="PTHR43482">
    <property type="entry name" value="PROTEIN AST1-RELATED"/>
    <property type="match status" value="1"/>
</dbReference>
<proteinExistence type="predicted"/>
<accession>A0ABM3GYY5</accession>
<feature type="domain" description="Alcohol dehydrogenase-like N-terminal" evidence="1">
    <location>
        <begin position="1"/>
        <end position="46"/>
    </location>
</feature>
<sequence length="180" mass="19411">MPFILGHDMSGEVAAVGASVLCLTVGQEVYGTSLGFSSEGTFADYVQPYELIGKPKLITHEEVSAIPFAAPTRWTALIRIAEIREGQRVLVNGGDEATGFAAIQLAVTKRCRVVATCRCQNIDRVLAASLEQAIDYTAEDIKSVKGQFDVVLDTLGGAQFEKIGISVLKRKGHYIVLPVR</sequence>
<reference evidence="3" key="2">
    <citation type="submission" date="2025-08" db="UniProtKB">
        <authorList>
            <consortium name="RefSeq"/>
        </authorList>
    </citation>
    <scope>IDENTIFICATION</scope>
    <source>
        <tissue evidence="3">Leaf</tissue>
    </source>
</reference>
<evidence type="ECO:0000259" key="1">
    <source>
        <dbReference type="Pfam" id="PF08240"/>
    </source>
</evidence>
<dbReference type="GeneID" id="115746309"/>
<dbReference type="Proteomes" id="UP000827889">
    <property type="component" value="Chromosome 2"/>
</dbReference>
<dbReference type="Gene3D" id="3.40.50.720">
    <property type="entry name" value="NAD(P)-binding Rossmann-like Domain"/>
    <property type="match status" value="1"/>
</dbReference>